<dbReference type="EMBL" id="FOAN01000004">
    <property type="protein sequence ID" value="SEL55906.1"/>
    <property type="molecule type" value="Genomic_DNA"/>
</dbReference>
<dbReference type="STRING" id="1036779.SAMN04515666_104273"/>
<dbReference type="SUPFAM" id="SSF55031">
    <property type="entry name" value="Bacterial exopeptidase dimerisation domain"/>
    <property type="match status" value="1"/>
</dbReference>
<dbReference type="CDD" id="cd03884">
    <property type="entry name" value="M20_bAS"/>
    <property type="match status" value="1"/>
</dbReference>
<dbReference type="PANTHER" id="PTHR32494">
    <property type="entry name" value="ALLANTOATE DEIMINASE-RELATED"/>
    <property type="match status" value="1"/>
</dbReference>
<evidence type="ECO:0000313" key="4">
    <source>
        <dbReference type="EMBL" id="SEL55906.1"/>
    </source>
</evidence>
<organism evidence="4 5">
    <name type="scientific">Bosea lupini</name>
    <dbReference type="NCBI Taxonomy" id="1036779"/>
    <lineage>
        <taxon>Bacteria</taxon>
        <taxon>Pseudomonadati</taxon>
        <taxon>Pseudomonadota</taxon>
        <taxon>Alphaproteobacteria</taxon>
        <taxon>Hyphomicrobiales</taxon>
        <taxon>Boseaceae</taxon>
        <taxon>Bosea</taxon>
    </lineage>
</organism>
<dbReference type="GO" id="GO:0016813">
    <property type="term" value="F:hydrolase activity, acting on carbon-nitrogen (but not peptide) bonds, in linear amidines"/>
    <property type="evidence" value="ECO:0007669"/>
    <property type="project" value="InterPro"/>
</dbReference>
<dbReference type="OrthoDB" id="9808195at2"/>
<keyword evidence="5" id="KW-1185">Reference proteome</keyword>
<evidence type="ECO:0000256" key="1">
    <source>
        <dbReference type="ARBA" id="ARBA00006153"/>
    </source>
</evidence>
<dbReference type="Proteomes" id="UP000199664">
    <property type="component" value="Unassembled WGS sequence"/>
</dbReference>
<feature type="binding site" evidence="3">
    <location>
        <position position="193"/>
    </location>
    <ligand>
        <name>Zn(2+)</name>
        <dbReference type="ChEBI" id="CHEBI:29105"/>
        <label>1</label>
    </ligand>
</feature>
<gene>
    <name evidence="4" type="ORF">SAMN04515666_104273</name>
</gene>
<dbReference type="Pfam" id="PF01546">
    <property type="entry name" value="Peptidase_M20"/>
    <property type="match status" value="1"/>
</dbReference>
<dbReference type="SUPFAM" id="SSF53187">
    <property type="entry name" value="Zn-dependent exopeptidases"/>
    <property type="match status" value="1"/>
</dbReference>
<dbReference type="InterPro" id="IPR002933">
    <property type="entry name" value="Peptidase_M20"/>
</dbReference>
<dbReference type="Gene3D" id="3.40.630.10">
    <property type="entry name" value="Zn peptidases"/>
    <property type="match status" value="1"/>
</dbReference>
<evidence type="ECO:0000313" key="5">
    <source>
        <dbReference type="Proteomes" id="UP000199664"/>
    </source>
</evidence>
<feature type="binding site" evidence="3">
    <location>
        <position position="97"/>
    </location>
    <ligand>
        <name>Zn(2+)</name>
        <dbReference type="ChEBI" id="CHEBI:29105"/>
        <label>1</label>
    </ligand>
</feature>
<reference evidence="5" key="1">
    <citation type="submission" date="2016-10" db="EMBL/GenBank/DDBJ databases">
        <authorList>
            <person name="Varghese N."/>
            <person name="Submissions S."/>
        </authorList>
    </citation>
    <scope>NUCLEOTIDE SEQUENCE [LARGE SCALE GENOMIC DNA]</scope>
    <source>
        <strain evidence="5">LMG 26383,CCUG 61248,R- 45681</strain>
    </source>
</reference>
<dbReference type="GO" id="GO:0046872">
    <property type="term" value="F:metal ion binding"/>
    <property type="evidence" value="ECO:0007669"/>
    <property type="project" value="UniProtKB-KW"/>
</dbReference>
<keyword evidence="2 4" id="KW-0378">Hydrolase</keyword>
<dbReference type="AlphaFoldDB" id="A0A1H7R6N7"/>
<sequence>MGLPATARIDIGRFWTTIERSGEIGVGRPGGLSRLALGDADREVRDVFIAWCREAGLSVRIDGIGNIFARRPGEDDSLPPVVMGSHLDTQVNGGRFDGIAGVLGGLEVCRTLDQLGHRTKRPIEVVNWTNEEGGRFSPPMVGSGCFTGAYTLDWALGRRDDDGRTIGEELDRIGYRGEMEATPRPFDAYVEFHIEQGPILDREGMQVGVVTGGYASTGMLVEFRGETAHTGPWPMERRRNALIAGARLLVAVDDLGWEHAGSGGKATASRLVAWPNKPGILSDWAQATCDVRHADPETSAVMAERVRRAVHEAAARADCTAEILDVWNWGGKVFADELIEQVRATSLGLGYRTRDILSQAGHDAYFVARHAPTTMIFAPCRGGITHNNQELCTPDDLEPGLNVLLHTVVARANR</sequence>
<proteinExistence type="inferred from homology"/>
<name>A0A1H7R6N7_9HYPH</name>
<feature type="binding site" evidence="3">
    <location>
        <position position="132"/>
    </location>
    <ligand>
        <name>Zn(2+)</name>
        <dbReference type="ChEBI" id="CHEBI:29105"/>
        <label>2</label>
    </ligand>
</feature>
<dbReference type="InterPro" id="IPR036264">
    <property type="entry name" value="Bact_exopeptidase_dim_dom"/>
</dbReference>
<feature type="binding site" evidence="3">
    <location>
        <position position="386"/>
    </location>
    <ligand>
        <name>Zn(2+)</name>
        <dbReference type="ChEBI" id="CHEBI:29105"/>
        <label>2</label>
    </ligand>
</feature>
<dbReference type="PANTHER" id="PTHR32494:SF5">
    <property type="entry name" value="ALLANTOATE AMIDOHYDROLASE"/>
    <property type="match status" value="1"/>
</dbReference>
<accession>A0A1H7R6N7</accession>
<comment type="similarity">
    <text evidence="1">Belongs to the peptidase M20 family.</text>
</comment>
<evidence type="ECO:0000256" key="3">
    <source>
        <dbReference type="PIRSR" id="PIRSR001235-1"/>
    </source>
</evidence>
<keyword evidence="3" id="KW-0862">Zinc</keyword>
<keyword evidence="3" id="KW-0479">Metal-binding</keyword>
<dbReference type="InterPro" id="IPR010158">
    <property type="entry name" value="Amidase_Cbmase"/>
</dbReference>
<dbReference type="NCBIfam" id="TIGR01879">
    <property type="entry name" value="hydantase"/>
    <property type="match status" value="1"/>
</dbReference>
<comment type="cofactor">
    <cofactor evidence="3">
        <name>Zn(2+)</name>
        <dbReference type="ChEBI" id="CHEBI:29105"/>
    </cofactor>
    <text evidence="3">Binds 2 Zn(2+) ions per subunit.</text>
</comment>
<dbReference type="PIRSF" id="PIRSF001235">
    <property type="entry name" value="Amidase_carbamoylase"/>
    <property type="match status" value="1"/>
</dbReference>
<dbReference type="RefSeq" id="WP_091835209.1">
    <property type="nucleotide sequence ID" value="NZ_FOAN01000004.1"/>
</dbReference>
<feature type="binding site" evidence="3">
    <location>
        <position position="86"/>
    </location>
    <ligand>
        <name>Zn(2+)</name>
        <dbReference type="ChEBI" id="CHEBI:29105"/>
        <label>1</label>
    </ligand>
</feature>
<dbReference type="NCBIfam" id="NF006769">
    <property type="entry name" value="PRK09290.1-3"/>
    <property type="match status" value="1"/>
</dbReference>
<feature type="binding site" evidence="3">
    <location>
        <position position="97"/>
    </location>
    <ligand>
        <name>Zn(2+)</name>
        <dbReference type="ChEBI" id="CHEBI:29105"/>
        <label>2</label>
    </ligand>
</feature>
<protein>
    <submittedName>
        <fullName evidence="4">N-carbamoyl-L-amino-acid hydrolase</fullName>
    </submittedName>
</protein>
<dbReference type="Gene3D" id="3.30.70.360">
    <property type="match status" value="1"/>
</dbReference>
<evidence type="ECO:0000256" key="2">
    <source>
        <dbReference type="ARBA" id="ARBA00022801"/>
    </source>
</evidence>